<accession>A0ABM1AEM2</accession>
<dbReference type="InterPro" id="IPR036397">
    <property type="entry name" value="RNaseH_sf"/>
</dbReference>
<dbReference type="PANTHER" id="PTHR47326">
    <property type="entry name" value="TRANSPOSABLE ELEMENT TC3 TRANSPOSASE-LIKE PROTEIN"/>
    <property type="match status" value="1"/>
</dbReference>
<evidence type="ECO:0000313" key="1">
    <source>
        <dbReference type="Proteomes" id="UP000694888"/>
    </source>
</evidence>
<dbReference type="Proteomes" id="UP000694888">
    <property type="component" value="Unplaced"/>
</dbReference>
<proteinExistence type="predicted"/>
<keyword evidence="1" id="KW-1185">Reference proteome</keyword>
<dbReference type="RefSeq" id="XP_012946213.1">
    <property type="nucleotide sequence ID" value="XM_013090759.1"/>
</dbReference>
<evidence type="ECO:0000313" key="2">
    <source>
        <dbReference type="RefSeq" id="XP_012946213.1"/>
    </source>
</evidence>
<dbReference type="GeneID" id="106013905"/>
<name>A0ABM1AEM2_APLCA</name>
<organism evidence="1 2">
    <name type="scientific">Aplysia californica</name>
    <name type="common">California sea hare</name>
    <dbReference type="NCBI Taxonomy" id="6500"/>
    <lineage>
        <taxon>Eukaryota</taxon>
        <taxon>Metazoa</taxon>
        <taxon>Spiralia</taxon>
        <taxon>Lophotrochozoa</taxon>
        <taxon>Mollusca</taxon>
        <taxon>Gastropoda</taxon>
        <taxon>Heterobranchia</taxon>
        <taxon>Euthyneura</taxon>
        <taxon>Tectipleura</taxon>
        <taxon>Aplysiida</taxon>
        <taxon>Aplysioidea</taxon>
        <taxon>Aplysiidae</taxon>
        <taxon>Aplysia</taxon>
    </lineage>
</organism>
<dbReference type="Gene3D" id="3.30.420.10">
    <property type="entry name" value="Ribonuclease H-like superfamily/Ribonuclease H"/>
    <property type="match status" value="1"/>
</dbReference>
<gene>
    <name evidence="2" type="primary">LOC106013905</name>
</gene>
<protein>
    <submittedName>
        <fullName evidence="2">Uncharacterized protein LOC106013905</fullName>
    </submittedName>
</protein>
<sequence>MQEGANPHVPVRSMTWLADHFGDRVISRKSEHIWAPHSPDLNPLDFFLWGYLKDRIFQNQFENIEIMKQAIRDEVRNIPRKLCLGVIEHFKRRVKRCLESKGGHVEH</sequence>
<dbReference type="PANTHER" id="PTHR47326:SF1">
    <property type="entry name" value="HTH PSQ-TYPE DOMAIN-CONTAINING PROTEIN"/>
    <property type="match status" value="1"/>
</dbReference>
<reference evidence="2" key="1">
    <citation type="submission" date="2025-08" db="UniProtKB">
        <authorList>
            <consortium name="RefSeq"/>
        </authorList>
    </citation>
    <scope>IDENTIFICATION</scope>
</reference>